<dbReference type="AlphaFoldDB" id="A0A921GHN4"/>
<dbReference type="Proteomes" id="UP000697330">
    <property type="component" value="Unassembled WGS sequence"/>
</dbReference>
<proteinExistence type="predicted"/>
<name>A0A921GHN4_9ACTN</name>
<evidence type="ECO:0000313" key="1">
    <source>
        <dbReference type="EMBL" id="HJF46124.1"/>
    </source>
</evidence>
<protein>
    <submittedName>
        <fullName evidence="1">Uncharacterized protein</fullName>
    </submittedName>
</protein>
<comment type="caution">
    <text evidence="1">The sequence shown here is derived from an EMBL/GenBank/DDBJ whole genome shotgun (WGS) entry which is preliminary data.</text>
</comment>
<organism evidence="1 2">
    <name type="scientific">Thermophilibacter provencensis</name>
    <dbReference type="NCBI Taxonomy" id="1852386"/>
    <lineage>
        <taxon>Bacteria</taxon>
        <taxon>Bacillati</taxon>
        <taxon>Actinomycetota</taxon>
        <taxon>Coriobacteriia</taxon>
        <taxon>Coriobacteriales</taxon>
        <taxon>Atopobiaceae</taxon>
        <taxon>Thermophilibacter</taxon>
    </lineage>
</organism>
<dbReference type="RefSeq" id="WP_274959690.1">
    <property type="nucleotide sequence ID" value="NZ_DYWQ01000156.1"/>
</dbReference>
<sequence>MRVKHTTEGTYTLTCDEGELSLIAEGLYAVQDTGRRCLEAGIPDEFDAPVLENELRQITRMRLALMPALGEEPVFRIIDGGR</sequence>
<evidence type="ECO:0000313" key="2">
    <source>
        <dbReference type="Proteomes" id="UP000697330"/>
    </source>
</evidence>
<reference evidence="1" key="1">
    <citation type="journal article" date="2021" name="PeerJ">
        <title>Extensive microbial diversity within the chicken gut microbiome revealed by metagenomics and culture.</title>
        <authorList>
            <person name="Gilroy R."/>
            <person name="Ravi A."/>
            <person name="Getino M."/>
            <person name="Pursley I."/>
            <person name="Horton D.L."/>
            <person name="Alikhan N.F."/>
            <person name="Baker D."/>
            <person name="Gharbi K."/>
            <person name="Hall N."/>
            <person name="Watson M."/>
            <person name="Adriaenssens E.M."/>
            <person name="Foster-Nyarko E."/>
            <person name="Jarju S."/>
            <person name="Secka A."/>
            <person name="Antonio M."/>
            <person name="Oren A."/>
            <person name="Chaudhuri R.R."/>
            <person name="La Ragione R."/>
            <person name="Hildebrand F."/>
            <person name="Pallen M.J."/>
        </authorList>
    </citation>
    <scope>NUCLEOTIDE SEQUENCE</scope>
    <source>
        <strain evidence="1">CHK124-7917</strain>
    </source>
</reference>
<reference evidence="1" key="2">
    <citation type="submission" date="2021-09" db="EMBL/GenBank/DDBJ databases">
        <authorList>
            <person name="Gilroy R."/>
        </authorList>
    </citation>
    <scope>NUCLEOTIDE SEQUENCE</scope>
    <source>
        <strain evidence="1">CHK124-7917</strain>
    </source>
</reference>
<dbReference type="EMBL" id="DYWQ01000156">
    <property type="protein sequence ID" value="HJF46124.1"/>
    <property type="molecule type" value="Genomic_DNA"/>
</dbReference>
<accession>A0A921GHN4</accession>
<gene>
    <name evidence="1" type="ORF">K8U72_10160</name>
</gene>